<dbReference type="InterPro" id="IPR018000">
    <property type="entry name" value="Neurotransmitter_ion_chnl_CS"/>
</dbReference>
<keyword evidence="4" id="KW-0732">Signal</keyword>
<dbReference type="InterPro" id="IPR038050">
    <property type="entry name" value="Neuro_actylchol_rec"/>
</dbReference>
<dbReference type="InterPro" id="IPR036734">
    <property type="entry name" value="Neur_chan_lig-bd_sf"/>
</dbReference>
<dbReference type="GO" id="GO:0004888">
    <property type="term" value="F:transmembrane signaling receptor activity"/>
    <property type="evidence" value="ECO:0007669"/>
    <property type="project" value="InterPro"/>
</dbReference>
<comment type="similarity">
    <text evidence="15">Belongs to the ligand-gated ion channel (TC 1.A.9) family.</text>
</comment>
<keyword evidence="13 15" id="KW-0407">Ion channel</keyword>
<feature type="transmembrane region" description="Helical" evidence="15">
    <location>
        <begin position="976"/>
        <end position="996"/>
    </location>
</feature>
<dbReference type="Gene3D" id="1.20.58.390">
    <property type="entry name" value="Neurotransmitter-gated ion-channel transmembrane domain"/>
    <property type="match status" value="1"/>
</dbReference>
<feature type="region of interest" description="Disordered" evidence="16">
    <location>
        <begin position="749"/>
        <end position="931"/>
    </location>
</feature>
<dbReference type="PRINTS" id="PR00252">
    <property type="entry name" value="NRIONCHANNEL"/>
</dbReference>
<evidence type="ECO:0000256" key="7">
    <source>
        <dbReference type="ARBA" id="ARBA00023065"/>
    </source>
</evidence>
<evidence type="ECO:0000256" key="13">
    <source>
        <dbReference type="ARBA" id="ARBA00023303"/>
    </source>
</evidence>
<dbReference type="PRINTS" id="PR00253">
    <property type="entry name" value="GABAARECEPTR"/>
</dbReference>
<feature type="compositionally biased region" description="Polar residues" evidence="16">
    <location>
        <begin position="811"/>
        <end position="826"/>
    </location>
</feature>
<dbReference type="Gene3D" id="2.70.170.10">
    <property type="entry name" value="Neurotransmitter-gated ion-channel ligand-binding domain"/>
    <property type="match status" value="1"/>
</dbReference>
<evidence type="ECO:0000256" key="11">
    <source>
        <dbReference type="ARBA" id="ARBA00023214"/>
    </source>
</evidence>
<evidence type="ECO:0000313" key="19">
    <source>
        <dbReference type="EMBL" id="LAC25333.1"/>
    </source>
</evidence>
<keyword evidence="3 15" id="KW-0812">Transmembrane</keyword>
<name>A0A6A7G5N9_9CRUS</name>
<evidence type="ECO:0000256" key="2">
    <source>
        <dbReference type="ARBA" id="ARBA00022475"/>
    </source>
</evidence>
<dbReference type="Pfam" id="PF02931">
    <property type="entry name" value="Neur_chan_LBD"/>
    <property type="match status" value="1"/>
</dbReference>
<dbReference type="InterPro" id="IPR006201">
    <property type="entry name" value="Neur_channel"/>
</dbReference>
<feature type="compositionally biased region" description="Low complexity" evidence="16">
    <location>
        <begin position="798"/>
        <end position="810"/>
    </location>
</feature>
<keyword evidence="1 15" id="KW-0813">Transport</keyword>
<keyword evidence="10" id="KW-0325">Glycoprotein</keyword>
<dbReference type="InterPro" id="IPR006202">
    <property type="entry name" value="Neur_chan_lig-bd"/>
</dbReference>
<evidence type="ECO:0000256" key="3">
    <source>
        <dbReference type="ARBA" id="ARBA00022692"/>
    </source>
</evidence>
<comment type="caution">
    <text evidence="15">Lacks conserved residue(s) required for the propagation of feature annotation.</text>
</comment>
<dbReference type="InterPro" id="IPR036719">
    <property type="entry name" value="Neuro-gated_channel_TM_sf"/>
</dbReference>
<keyword evidence="8 15" id="KW-0472">Membrane</keyword>
<evidence type="ECO:0000256" key="15">
    <source>
        <dbReference type="RuleBase" id="RU000687"/>
    </source>
</evidence>
<feature type="domain" description="Neurotransmitter-gated ion-channel ligand-binding" evidence="17">
    <location>
        <begin position="306"/>
        <end position="510"/>
    </location>
</feature>
<feature type="domain" description="Neurotransmitter-gated ion-channel transmembrane" evidence="18">
    <location>
        <begin position="521"/>
        <end position="631"/>
    </location>
</feature>
<keyword evidence="12" id="KW-0628">Postsynaptic cell membrane</keyword>
<dbReference type="CDD" id="cd19049">
    <property type="entry name" value="LGIC_TM_anion"/>
    <property type="match status" value="1"/>
</dbReference>
<dbReference type="InterPro" id="IPR006028">
    <property type="entry name" value="GABAA/Glycine_rcpt"/>
</dbReference>
<feature type="compositionally biased region" description="Low complexity" evidence="16">
    <location>
        <begin position="830"/>
        <end position="857"/>
    </location>
</feature>
<organism evidence="19">
    <name type="scientific">Hirondellea gigas</name>
    <dbReference type="NCBI Taxonomy" id="1518452"/>
    <lineage>
        <taxon>Eukaryota</taxon>
        <taxon>Metazoa</taxon>
        <taxon>Ecdysozoa</taxon>
        <taxon>Arthropoda</taxon>
        <taxon>Crustacea</taxon>
        <taxon>Multicrustacea</taxon>
        <taxon>Malacostraca</taxon>
        <taxon>Eumalacostraca</taxon>
        <taxon>Peracarida</taxon>
        <taxon>Amphipoda</taxon>
        <taxon>Amphilochidea</taxon>
        <taxon>Lysianassida</taxon>
        <taxon>Lysianassidira</taxon>
        <taxon>Lysianassoidea</taxon>
        <taxon>Lysianassidae</taxon>
        <taxon>Hirondellea</taxon>
    </lineage>
</organism>
<dbReference type="EMBL" id="IACT01006196">
    <property type="protein sequence ID" value="LAC25333.1"/>
    <property type="molecule type" value="mRNA"/>
</dbReference>
<feature type="transmembrane region" description="Helical" evidence="15">
    <location>
        <begin position="516"/>
        <end position="538"/>
    </location>
</feature>
<keyword evidence="6" id="KW-0770">Synapse</keyword>
<dbReference type="GO" id="GO:0005230">
    <property type="term" value="F:extracellular ligand-gated monoatomic ion channel activity"/>
    <property type="evidence" value="ECO:0007669"/>
    <property type="project" value="InterPro"/>
</dbReference>
<evidence type="ECO:0000256" key="6">
    <source>
        <dbReference type="ARBA" id="ARBA00023018"/>
    </source>
</evidence>
<dbReference type="Pfam" id="PF02932">
    <property type="entry name" value="Neur_chan_memb"/>
    <property type="match status" value="1"/>
</dbReference>
<dbReference type="AlphaFoldDB" id="A0A6A7G5N9"/>
<dbReference type="FunFam" id="2.70.170.10:FF:000003">
    <property type="entry name" value="Putative gamma-aminobutyric acid receptor subunit gamma-2"/>
    <property type="match status" value="1"/>
</dbReference>
<dbReference type="SUPFAM" id="SSF90112">
    <property type="entry name" value="Neurotransmitter-gated ion-channel transmembrane pore"/>
    <property type="match status" value="1"/>
</dbReference>
<accession>A0A6A7G5N9</accession>
<dbReference type="InterPro" id="IPR006029">
    <property type="entry name" value="Neurotrans-gated_channel_TM"/>
</dbReference>
<comment type="subcellular location">
    <subcellularLocation>
        <location evidence="14">Postsynaptic cell membrane</location>
        <topology evidence="14">Multi-pass membrane protein</topology>
    </subcellularLocation>
</comment>
<dbReference type="GO" id="GO:0099095">
    <property type="term" value="F:ligand-gated monoatomic anion channel activity"/>
    <property type="evidence" value="ECO:0007669"/>
    <property type="project" value="UniProtKB-ARBA"/>
</dbReference>
<dbReference type="GO" id="GO:0045211">
    <property type="term" value="C:postsynaptic membrane"/>
    <property type="evidence" value="ECO:0007669"/>
    <property type="project" value="UniProtKB-SubCell"/>
</dbReference>
<evidence type="ECO:0000256" key="10">
    <source>
        <dbReference type="ARBA" id="ARBA00023180"/>
    </source>
</evidence>
<keyword evidence="5 15" id="KW-1133">Transmembrane helix</keyword>
<keyword evidence="19" id="KW-0675">Receptor</keyword>
<reference evidence="19" key="1">
    <citation type="submission" date="2017-11" db="EMBL/GenBank/DDBJ databases">
        <title>The sensing device of the deep-sea amphipod.</title>
        <authorList>
            <person name="Kobayashi H."/>
            <person name="Nagahama T."/>
            <person name="Arai W."/>
            <person name="Sasagawa Y."/>
            <person name="Umeda M."/>
            <person name="Hayashi T."/>
            <person name="Nikaido I."/>
            <person name="Watanabe H."/>
            <person name="Oguri K."/>
            <person name="Kitazato H."/>
            <person name="Fujioka K."/>
            <person name="Kido Y."/>
            <person name="Takami H."/>
        </authorList>
    </citation>
    <scope>NUCLEOTIDE SEQUENCE</scope>
    <source>
        <tissue evidence="19">Whole body</tissue>
    </source>
</reference>
<evidence type="ECO:0000256" key="9">
    <source>
        <dbReference type="ARBA" id="ARBA00023157"/>
    </source>
</evidence>
<keyword evidence="2" id="KW-1003">Cell membrane</keyword>
<protein>
    <submittedName>
        <fullName evidence="19">Gamma-aminobutyric acid receptor subunit alpha-6</fullName>
    </submittedName>
</protein>
<evidence type="ECO:0000259" key="18">
    <source>
        <dbReference type="Pfam" id="PF02932"/>
    </source>
</evidence>
<dbReference type="NCBIfam" id="TIGR00860">
    <property type="entry name" value="LIC"/>
    <property type="match status" value="1"/>
</dbReference>
<evidence type="ECO:0000256" key="16">
    <source>
        <dbReference type="SAM" id="MobiDB-lite"/>
    </source>
</evidence>
<evidence type="ECO:0000256" key="12">
    <source>
        <dbReference type="ARBA" id="ARBA00023257"/>
    </source>
</evidence>
<dbReference type="GO" id="GO:0005254">
    <property type="term" value="F:chloride channel activity"/>
    <property type="evidence" value="ECO:0007669"/>
    <property type="project" value="UniProtKB-ARBA"/>
</dbReference>
<evidence type="ECO:0000259" key="17">
    <source>
        <dbReference type="Pfam" id="PF02931"/>
    </source>
</evidence>
<sequence length="1013" mass="113707">MCSKSGYPKMQNMQKGDIIDLSYVDILKIDGGDDKDEFVNKRERNSSARCDMFGRCDSSDIKLKPKEIRLRRTFYNEFLSGDSWYQQYRSIDRNKNLENKCIRNAGKECVRKSENKRRTYFDKMRNVSKIPLAHVYPTTFPTVFTKSQLIFVCLFVILSSIGRPPPNYVRLPPTRSDHREIESNCLHAIRTTSSDRGSTYFQANCQENYVQPPNSHYCSENPTHEFDAHSVTSNDYYANERTSPSNCGTGITPKGLEATGTPASFFSAIFSGLAPSIGGGALFGGFLLADAYSSTYNAKDFSRNVTQLLDSLLDDYDKRFRPGHGGPPTKIIVNMNVRSMGPFSEKKEEYAMQLYMRQFWYDSRLRFNKTDLGRSEFSMNWVLAQRIWKPDTFFINGKKSYAHSITAPNLFVRMQYDGQIYMSMRLTVRASCVMHLRRFPLDTQICPLRLSSYGYSAKDIIYKWDQKKFVTVDSDVSIAQYELSSIVTSEAQLTVRRTEEISTLTVKFSLIRLTGFFILQVYVPCILIVFSSWVGFWITKKDAPGRVCLGVNNVLCMTKLGFGGRDIFPLVSYPTALDYFVLLCFWFTFATIIEYAAINYLERYAITTVKRLKERREKLKQEKAHLAKLAREGAGCINVTTKSIHTSILESFRLHIVAAPYVVNAAYTSKPNSNQKGKLFQALKLPLTVVPKVADEAKGVDSGKVCLALPGEEISVSEVFPETESVSSLSPKPYTPRLLQRLAVLRRTSSPSIHEEETQPPSTSPQPSPHSSLKSLFYPTRPLPSPSQQLPGQPPVSSPSVTSSQASPSQELTTVISEQETPQMSPRISPMTTTPTTGPPLLTITTTPPPETQDTSPVTSLTSPPETDGDQTKSPPGSTDTGKEAGAGGAGSVSPSITGGSPGTGDSGTKPSGTLIKVEGDEDPPPPPAKRHTVTIWQLLIRKRYLMRKMTPDFELPNEEDLLDRFNIIDIYARRIFPTFFFAIFSIYWILFNYYISDEFPHEPRIPSDGLVN</sequence>
<evidence type="ECO:0000256" key="5">
    <source>
        <dbReference type="ARBA" id="ARBA00022989"/>
    </source>
</evidence>
<evidence type="ECO:0000256" key="4">
    <source>
        <dbReference type="ARBA" id="ARBA00022729"/>
    </source>
</evidence>
<keyword evidence="7 15" id="KW-0406">Ion transport</keyword>
<keyword evidence="11" id="KW-0868">Chloride</keyword>
<evidence type="ECO:0000256" key="8">
    <source>
        <dbReference type="ARBA" id="ARBA00023136"/>
    </source>
</evidence>
<evidence type="ECO:0000256" key="1">
    <source>
        <dbReference type="ARBA" id="ARBA00022448"/>
    </source>
</evidence>
<dbReference type="PROSITE" id="PS00236">
    <property type="entry name" value="NEUROTR_ION_CHANNEL"/>
    <property type="match status" value="1"/>
</dbReference>
<keyword evidence="9" id="KW-1015">Disulfide bond</keyword>
<evidence type="ECO:0000256" key="14">
    <source>
        <dbReference type="ARBA" id="ARBA00034104"/>
    </source>
</evidence>
<feature type="transmembrane region" description="Helical" evidence="15">
    <location>
        <begin position="579"/>
        <end position="601"/>
    </location>
</feature>
<proteinExistence type="evidence at transcript level"/>
<dbReference type="PANTHER" id="PTHR18945">
    <property type="entry name" value="NEUROTRANSMITTER GATED ION CHANNEL"/>
    <property type="match status" value="1"/>
</dbReference>
<dbReference type="SUPFAM" id="SSF63712">
    <property type="entry name" value="Nicotinic receptor ligand binding domain-like"/>
    <property type="match status" value="1"/>
</dbReference>